<comment type="catalytic activity">
    <reaction evidence="3">
        <text>2-phenylacetate + ATP + CoA = phenylacetyl-CoA + AMP + diphosphate</text>
        <dbReference type="Rhea" id="RHEA:20956"/>
        <dbReference type="ChEBI" id="CHEBI:18401"/>
        <dbReference type="ChEBI" id="CHEBI:30616"/>
        <dbReference type="ChEBI" id="CHEBI:33019"/>
        <dbReference type="ChEBI" id="CHEBI:57287"/>
        <dbReference type="ChEBI" id="CHEBI:57390"/>
        <dbReference type="ChEBI" id="CHEBI:456215"/>
        <dbReference type="EC" id="6.2.1.30"/>
    </reaction>
</comment>
<dbReference type="SUPFAM" id="SSF56801">
    <property type="entry name" value="Acetyl-CoA synthetase-like"/>
    <property type="match status" value="1"/>
</dbReference>
<evidence type="ECO:0000256" key="1">
    <source>
        <dbReference type="ARBA" id="ARBA00022450"/>
    </source>
</evidence>
<proteinExistence type="inferred from homology"/>
<comment type="pathway">
    <text evidence="3">Aromatic compound metabolism; phenylacetate degradation.</text>
</comment>
<dbReference type="InterPro" id="IPR045851">
    <property type="entry name" value="AMP-bd_C_sf"/>
</dbReference>
<feature type="domain" description="AMP-dependent ligase C-terminal" evidence="6">
    <location>
        <begin position="337"/>
        <end position="427"/>
    </location>
</feature>
<dbReference type="Pfam" id="PF00501">
    <property type="entry name" value="AMP-binding"/>
    <property type="match status" value="1"/>
</dbReference>
<dbReference type="InterPro" id="IPR042099">
    <property type="entry name" value="ANL_N_sf"/>
</dbReference>
<dbReference type="Proteomes" id="UP001500729">
    <property type="component" value="Unassembled WGS sequence"/>
</dbReference>
<keyword evidence="2" id="KW-0597">Phosphoprotein</keyword>
<dbReference type="CDD" id="cd05913">
    <property type="entry name" value="PaaK"/>
    <property type="match status" value="1"/>
</dbReference>
<evidence type="ECO:0000313" key="8">
    <source>
        <dbReference type="Proteomes" id="UP001500729"/>
    </source>
</evidence>
<dbReference type="Pfam" id="PF14535">
    <property type="entry name" value="AMP-binding_C_2"/>
    <property type="match status" value="1"/>
</dbReference>
<dbReference type="EMBL" id="BAAAGS010000021">
    <property type="protein sequence ID" value="GAA0532464.1"/>
    <property type="molecule type" value="Genomic_DNA"/>
</dbReference>
<keyword evidence="8" id="KW-1185">Reference proteome</keyword>
<protein>
    <recommendedName>
        <fullName evidence="3">Phenylacetate-coenzyme A ligase</fullName>
        <ecNumber evidence="3">6.2.1.30</ecNumber>
    </recommendedName>
    <alternativeName>
        <fullName evidence="3">Phenylacetyl-CoA ligase</fullName>
    </alternativeName>
</protein>
<comment type="function">
    <text evidence="3">Catalyzes the activation of phenylacetic acid (PA) to phenylacetyl-CoA (PA-CoA).</text>
</comment>
<keyword evidence="3 7" id="KW-0436">Ligase</keyword>
<organism evidence="7 8">
    <name type="scientific">Saccharopolyspora erythraea</name>
    <name type="common">Streptomyces erythraeus</name>
    <dbReference type="NCBI Taxonomy" id="1836"/>
    <lineage>
        <taxon>Bacteria</taxon>
        <taxon>Bacillati</taxon>
        <taxon>Actinomycetota</taxon>
        <taxon>Actinomycetes</taxon>
        <taxon>Pseudonocardiales</taxon>
        <taxon>Pseudonocardiaceae</taxon>
        <taxon>Saccharopolyspora</taxon>
    </lineage>
</organism>
<keyword evidence="1" id="KW-0596">Phosphopantetheine</keyword>
<dbReference type="Gene3D" id="3.30.300.30">
    <property type="match status" value="1"/>
</dbReference>
<dbReference type="PANTHER" id="PTHR43439:SF2">
    <property type="entry name" value="ENZYME, PUTATIVE (JCVI)-RELATED"/>
    <property type="match status" value="1"/>
</dbReference>
<name>A0ABN1D415_SACER</name>
<evidence type="ECO:0000259" key="5">
    <source>
        <dbReference type="Pfam" id="PF00501"/>
    </source>
</evidence>
<feature type="domain" description="AMP-dependent synthetase/ligase" evidence="5">
    <location>
        <begin position="78"/>
        <end position="287"/>
    </location>
</feature>
<keyword evidence="3" id="KW-0547">Nucleotide-binding</keyword>
<evidence type="ECO:0000256" key="4">
    <source>
        <dbReference type="SAM" id="MobiDB-lite"/>
    </source>
</evidence>
<comment type="caution">
    <text evidence="7">The sequence shown here is derived from an EMBL/GenBank/DDBJ whole genome shotgun (WGS) entry which is preliminary data.</text>
</comment>
<dbReference type="InterPro" id="IPR051414">
    <property type="entry name" value="Adenylate-forming_Reductase"/>
</dbReference>
<sequence length="440" mass="47550">MSPPLVAPEAEGCDPERRREQQERRLRRLVDRLLAADGLQAGRLREAGVSAGADVGLDDLHRLPHVTKQDFWDTYPFGLRTASASDVVCVHGTSGTLGRQTLVPYTSHDVEVWSEVMARALGGAGVTRQSLVHCAYGYGLFTGGLGFHHGVMRLGAAVLPVSSGGTDMQLRLMLDLGPDVLCCTPSYGIYLGESFRSTGITSDQLSLRVGLFGAEPWTEQMRVEIERLLGVRALNVYGLTEIIGPGVACESLDSEGLLNIAEDHFYPEVVGVDGEPVPDGESGELVFTTLTKTGLPLLRYRTGDIAALCGPVPGSARTLRRMSRVIGRADDMMIIRGVNVFPSEVEAVLLEDRRVAPHYMVIEDRRDSSRPELLVAVEPYDEGGDVPVLETDLAAALAERLGLSCVVRVLQPGTIPRATNGKARRVVRWSHGVAPLPGLE</sequence>
<evidence type="ECO:0000256" key="2">
    <source>
        <dbReference type="ARBA" id="ARBA00022553"/>
    </source>
</evidence>
<gene>
    <name evidence="7" type="ORF">GCM10009533_34440</name>
</gene>
<dbReference type="InterPro" id="IPR000873">
    <property type="entry name" value="AMP-dep_synth/lig_dom"/>
</dbReference>
<dbReference type="InterPro" id="IPR011880">
    <property type="entry name" value="PA_CoA_ligase"/>
</dbReference>
<dbReference type="GO" id="GO:0016874">
    <property type="term" value="F:ligase activity"/>
    <property type="evidence" value="ECO:0007669"/>
    <property type="project" value="UniProtKB-KW"/>
</dbReference>
<evidence type="ECO:0000259" key="6">
    <source>
        <dbReference type="Pfam" id="PF14535"/>
    </source>
</evidence>
<feature type="region of interest" description="Disordered" evidence="4">
    <location>
        <begin position="1"/>
        <end position="20"/>
    </location>
</feature>
<comment type="similarity">
    <text evidence="3">Belongs to the phenylacetyl-CoA ligase family.</text>
</comment>
<reference evidence="7 8" key="1">
    <citation type="journal article" date="2019" name="Int. J. Syst. Evol. Microbiol.">
        <title>The Global Catalogue of Microorganisms (GCM) 10K type strain sequencing project: providing services to taxonomists for standard genome sequencing and annotation.</title>
        <authorList>
            <consortium name="The Broad Institute Genomics Platform"/>
            <consortium name="The Broad Institute Genome Sequencing Center for Infectious Disease"/>
            <person name="Wu L."/>
            <person name="Ma J."/>
        </authorList>
    </citation>
    <scope>NUCLEOTIDE SEQUENCE [LARGE SCALE GENOMIC DNA]</scope>
    <source>
        <strain evidence="7 8">JCM 10303</strain>
    </source>
</reference>
<evidence type="ECO:0000256" key="3">
    <source>
        <dbReference type="PIRNR" id="PIRNR006444"/>
    </source>
</evidence>
<dbReference type="EC" id="6.2.1.30" evidence="3"/>
<accession>A0ABN1D415</accession>
<dbReference type="Gene3D" id="3.40.50.12780">
    <property type="entry name" value="N-terminal domain of ligase-like"/>
    <property type="match status" value="1"/>
</dbReference>
<dbReference type="PIRSF" id="PIRSF006444">
    <property type="entry name" value="PaaK"/>
    <property type="match status" value="1"/>
</dbReference>
<dbReference type="PANTHER" id="PTHR43439">
    <property type="entry name" value="PHENYLACETATE-COENZYME A LIGASE"/>
    <property type="match status" value="1"/>
</dbReference>
<dbReference type="InterPro" id="IPR028154">
    <property type="entry name" value="AMP-dep_Lig_C"/>
</dbReference>
<evidence type="ECO:0000313" key="7">
    <source>
        <dbReference type="EMBL" id="GAA0532464.1"/>
    </source>
</evidence>